<proteinExistence type="predicted"/>
<name>A0A285SNQ7_9HYPH</name>
<evidence type="ECO:0000313" key="3">
    <source>
        <dbReference type="Proteomes" id="UP000219331"/>
    </source>
</evidence>
<evidence type="ECO:0000256" key="1">
    <source>
        <dbReference type="SAM" id="MobiDB-lite"/>
    </source>
</evidence>
<dbReference type="RefSeq" id="WP_067220756.1">
    <property type="nucleotide sequence ID" value="NZ_JAJGNR010000002.1"/>
</dbReference>
<dbReference type="AlphaFoldDB" id="A0A285SNQ7"/>
<accession>A0A285SNQ7</accession>
<gene>
    <name evidence="2" type="ORF">SAMN05421512_106114</name>
</gene>
<evidence type="ECO:0000313" key="2">
    <source>
        <dbReference type="EMBL" id="SOC09768.1"/>
    </source>
</evidence>
<dbReference type="EMBL" id="OBML01000006">
    <property type="protein sequence ID" value="SOC09768.1"/>
    <property type="molecule type" value="Genomic_DNA"/>
</dbReference>
<keyword evidence="3" id="KW-1185">Reference proteome</keyword>
<feature type="region of interest" description="Disordered" evidence="1">
    <location>
        <begin position="32"/>
        <end position="61"/>
    </location>
</feature>
<dbReference type="Proteomes" id="UP000219331">
    <property type="component" value="Unassembled WGS sequence"/>
</dbReference>
<protein>
    <submittedName>
        <fullName evidence="2">Uncharacterized protein</fullName>
    </submittedName>
</protein>
<sequence length="61" mass="6752">MVNVIAAAGLAIGGYLLVRAVKREMSRVERRVSEAAKRATGELPVKKLEQDPETGRYRPKD</sequence>
<organism evidence="2 3">
    <name type="scientific">Stappia indica</name>
    <dbReference type="NCBI Taxonomy" id="538381"/>
    <lineage>
        <taxon>Bacteria</taxon>
        <taxon>Pseudomonadati</taxon>
        <taxon>Pseudomonadota</taxon>
        <taxon>Alphaproteobacteria</taxon>
        <taxon>Hyphomicrobiales</taxon>
        <taxon>Stappiaceae</taxon>
        <taxon>Stappia</taxon>
    </lineage>
</organism>
<reference evidence="2 3" key="1">
    <citation type="submission" date="2017-08" db="EMBL/GenBank/DDBJ databases">
        <authorList>
            <person name="de Groot N.N."/>
        </authorList>
    </citation>
    <scope>NUCLEOTIDE SEQUENCE [LARGE SCALE GENOMIC DNA]</scope>
    <source>
        <strain evidence="2 3">USBA 352</strain>
    </source>
</reference>
<dbReference type="STRING" id="538381.GCA_001696535_02642"/>